<dbReference type="PANTHER" id="PTHR43649">
    <property type="entry name" value="ARABINOSE-BINDING PROTEIN-RELATED"/>
    <property type="match status" value="1"/>
</dbReference>
<evidence type="ECO:0000313" key="3">
    <source>
        <dbReference type="EMBL" id="TNJ63295.1"/>
    </source>
</evidence>
<evidence type="ECO:0000256" key="2">
    <source>
        <dbReference type="SAM" id="SignalP"/>
    </source>
</evidence>
<accession>A0A5C4T3A4</accession>
<dbReference type="AlphaFoldDB" id="A0A5C4T3A4"/>
<dbReference type="OrthoDB" id="1992988at2"/>
<dbReference type="EMBL" id="VDCQ01000045">
    <property type="protein sequence ID" value="TNJ63295.1"/>
    <property type="molecule type" value="Genomic_DNA"/>
</dbReference>
<keyword evidence="2" id="KW-0732">Signal</keyword>
<dbReference type="PROSITE" id="PS51257">
    <property type="entry name" value="PROKAR_LIPOPROTEIN"/>
    <property type="match status" value="1"/>
</dbReference>
<feature type="signal peptide" evidence="2">
    <location>
        <begin position="1"/>
        <end position="21"/>
    </location>
</feature>
<comment type="caution">
    <text evidence="3">The sequence shown here is derived from an EMBL/GenBank/DDBJ whole genome shotgun (WGS) entry which is preliminary data.</text>
</comment>
<organism evidence="3 4">
    <name type="scientific">Paenibacillus hemerocallicola</name>
    <dbReference type="NCBI Taxonomy" id="1172614"/>
    <lineage>
        <taxon>Bacteria</taxon>
        <taxon>Bacillati</taxon>
        <taxon>Bacillota</taxon>
        <taxon>Bacilli</taxon>
        <taxon>Bacillales</taxon>
        <taxon>Paenibacillaceae</taxon>
        <taxon>Paenibacillus</taxon>
    </lineage>
</organism>
<dbReference type="Gene3D" id="3.40.190.10">
    <property type="entry name" value="Periplasmic binding protein-like II"/>
    <property type="match status" value="1"/>
</dbReference>
<sequence>MIHLKKVGVFATLSAVLLVSACSGNSGGDSKGEAKSGKKTVVVSVMTKDRFLESAVQKFEESHPDVHIEVKEYKAAKPAAEGGMSMEALSLADVEKYVQSVTTQVISGKGADIILMNEMPQDKFVAKKLLVNMYDLMAKDNSFDRNALYANILKASQDGDGLYVMPLSYSLDLVRGDTELLKKANVPVDKNKSWSWMEFKEIAKKLKQQGYDGFGNLSPTELLWDYIEDNYSQLVGQGKPGFDSDLFRNMMKEIKLMYDEGMLNEGLSGFSSTSGTGKSAFLLAGIYSPEEALKMPSNMDYFPKPSASGKKSGVPFKFNYSLGINSKSDVQQEAWAFIKFLLSSDMQASPNLMGFPMNKGAVDQKFNEVLQKFKNGTLNEQTPRNGGVSAATPPNMLPDGETAKKRIEDIKKMITEADVRRSSDMKVLMIAMEEFKSFMSGQKSAEEVSNLIQNRVKIYLNE</sequence>
<dbReference type="Proteomes" id="UP000307943">
    <property type="component" value="Unassembled WGS sequence"/>
</dbReference>
<proteinExistence type="predicted"/>
<gene>
    <name evidence="3" type="ORF">FE784_26225</name>
</gene>
<dbReference type="PANTHER" id="PTHR43649:SF12">
    <property type="entry name" value="DIACETYLCHITOBIOSE BINDING PROTEIN DASA"/>
    <property type="match status" value="1"/>
</dbReference>
<name>A0A5C4T3A4_9BACL</name>
<evidence type="ECO:0000256" key="1">
    <source>
        <dbReference type="SAM" id="MobiDB-lite"/>
    </source>
</evidence>
<dbReference type="InterPro" id="IPR006059">
    <property type="entry name" value="SBP"/>
</dbReference>
<evidence type="ECO:0000313" key="4">
    <source>
        <dbReference type="Proteomes" id="UP000307943"/>
    </source>
</evidence>
<protein>
    <submittedName>
        <fullName evidence="3">Extracellular solute-binding protein</fullName>
    </submittedName>
</protein>
<reference evidence="3 4" key="1">
    <citation type="submission" date="2019-05" db="EMBL/GenBank/DDBJ databases">
        <title>We sequenced the genome of Paenibacillus hemerocallicola KCTC 33185 for further insight into its adaptation and study the phylogeny of Paenibacillus.</title>
        <authorList>
            <person name="Narsing Rao M.P."/>
        </authorList>
    </citation>
    <scope>NUCLEOTIDE SEQUENCE [LARGE SCALE GENOMIC DNA]</scope>
    <source>
        <strain evidence="3 4">KCTC 33185</strain>
    </source>
</reference>
<keyword evidence="4" id="KW-1185">Reference proteome</keyword>
<dbReference type="InterPro" id="IPR050490">
    <property type="entry name" value="Bact_solute-bd_prot1"/>
</dbReference>
<dbReference type="Pfam" id="PF01547">
    <property type="entry name" value="SBP_bac_1"/>
    <property type="match status" value="1"/>
</dbReference>
<dbReference type="SUPFAM" id="SSF53850">
    <property type="entry name" value="Periplasmic binding protein-like II"/>
    <property type="match status" value="1"/>
</dbReference>
<feature type="chain" id="PRO_5039399754" evidence="2">
    <location>
        <begin position="22"/>
        <end position="462"/>
    </location>
</feature>
<feature type="region of interest" description="Disordered" evidence="1">
    <location>
        <begin position="377"/>
        <end position="401"/>
    </location>
</feature>